<reference evidence="11 12" key="1">
    <citation type="submission" date="2024-10" db="EMBL/GenBank/DDBJ databases">
        <title>Updated reference genomes for cyclostephanoid diatoms.</title>
        <authorList>
            <person name="Roberts W.R."/>
            <person name="Alverson A.J."/>
        </authorList>
    </citation>
    <scope>NUCLEOTIDE SEQUENCE [LARGE SCALE GENOMIC DNA]</scope>
    <source>
        <strain evidence="11 12">AJA228-03</strain>
    </source>
</reference>
<accession>A0ABD3SGM9</accession>
<proteinExistence type="inferred from homology"/>
<dbReference type="PANTHER" id="PTHR11048">
    <property type="entry name" value="PRENYLTRANSFERASES"/>
    <property type="match status" value="1"/>
</dbReference>
<evidence type="ECO:0000256" key="10">
    <source>
        <dbReference type="SAM" id="MobiDB-lite"/>
    </source>
</evidence>
<dbReference type="FunFam" id="1.20.120.1780:FF:000001">
    <property type="entry name" value="4-hydroxybenzoate octaprenyltransferase"/>
    <property type="match status" value="1"/>
</dbReference>
<dbReference type="CDD" id="cd13959">
    <property type="entry name" value="PT_UbiA_COQ2"/>
    <property type="match status" value="1"/>
</dbReference>
<keyword evidence="6 9" id="KW-0812">Transmembrane</keyword>
<dbReference type="Proteomes" id="UP001530377">
    <property type="component" value="Unassembled WGS sequence"/>
</dbReference>
<dbReference type="EMBL" id="JALLPB020000037">
    <property type="protein sequence ID" value="KAL3823462.1"/>
    <property type="molecule type" value="Genomic_DNA"/>
</dbReference>
<keyword evidence="9" id="KW-0496">Mitochondrion</keyword>
<keyword evidence="9" id="KW-0831">Ubiquinone biosynthesis</keyword>
<comment type="similarity">
    <text evidence="4 9">Belongs to the UbiA prenyltransferase family.</text>
</comment>
<dbReference type="GO" id="GO:0005743">
    <property type="term" value="C:mitochondrial inner membrane"/>
    <property type="evidence" value="ECO:0007669"/>
    <property type="project" value="UniProtKB-SubCell"/>
</dbReference>
<dbReference type="AlphaFoldDB" id="A0ABD3SGM9"/>
<evidence type="ECO:0000313" key="11">
    <source>
        <dbReference type="EMBL" id="KAL3823462.1"/>
    </source>
</evidence>
<name>A0ABD3SGM9_9STRA</name>
<dbReference type="InterPro" id="IPR039653">
    <property type="entry name" value="Prenyltransferase"/>
</dbReference>
<gene>
    <name evidence="11" type="ORF">ACHAXA_010222</name>
</gene>
<evidence type="ECO:0000256" key="2">
    <source>
        <dbReference type="ARBA" id="ARBA00004141"/>
    </source>
</evidence>
<evidence type="ECO:0000313" key="12">
    <source>
        <dbReference type="Proteomes" id="UP001530377"/>
    </source>
</evidence>
<sequence length="491" mass="53787">MATSTTIRGMIRAKLVLRRRRSHRDVDARASLLLPVPFSSSSTSVVVMPYYDQDHDYDRSFGRGTVGGGERRSYSRSACARMKGRGREIGGQPDGKNDKCHDVINDNNIESVKNEETRRCDTLDDDYDHDDRGSSKSRRGEGSTVPLTRGGEGSNNDVGGSPPPSSSSMISYLPTYLRPYARLARIDRPIGTLLLLHPCLWSVALATSSSSSPLSSSTMAACYLQSSSSTYTMTSAFSLCALFGVGSFVMRSAGCTINDMWDSKFDVDVERTRHRPLACGELTHANALAFLGLQLMAGLGVVLSLPHAEECLLWGAASLPLVVTYPLMKRYTNYPQLVLGMTFNWGAIVGWVAVHGAVNWNVVGPLYVSGVAWTMIYDTLYAHQDRRDDARLGLRSTALTFGESWTKPVLTACAMISWCGWTMAGYNCGFGEPMDMPYYYAGISSAFAHLLWQIRTADLNDVENLAHRFRSNNVVGWIVFGSCVAGNVMSG</sequence>
<dbReference type="PANTHER" id="PTHR11048:SF28">
    <property type="entry name" value="4-HYDROXYBENZOATE POLYPRENYLTRANSFERASE, MITOCHONDRIAL"/>
    <property type="match status" value="1"/>
</dbReference>
<evidence type="ECO:0000256" key="4">
    <source>
        <dbReference type="ARBA" id="ARBA00005985"/>
    </source>
</evidence>
<comment type="pathway">
    <text evidence="9">Cofactor biosynthesis; ubiquinone biosynthesis.</text>
</comment>
<dbReference type="GO" id="GO:0006744">
    <property type="term" value="P:ubiquinone biosynthetic process"/>
    <property type="evidence" value="ECO:0007669"/>
    <property type="project" value="UniProtKB-UniRule"/>
</dbReference>
<evidence type="ECO:0000256" key="9">
    <source>
        <dbReference type="HAMAP-Rule" id="MF_03189"/>
    </source>
</evidence>
<feature type="compositionally biased region" description="Basic and acidic residues" evidence="10">
    <location>
        <begin position="129"/>
        <end position="141"/>
    </location>
</feature>
<dbReference type="NCBIfam" id="TIGR01474">
    <property type="entry name" value="ubiA_proteo"/>
    <property type="match status" value="1"/>
</dbReference>
<organism evidence="11 12">
    <name type="scientific">Cyclostephanos tholiformis</name>
    <dbReference type="NCBI Taxonomy" id="382380"/>
    <lineage>
        <taxon>Eukaryota</taxon>
        <taxon>Sar</taxon>
        <taxon>Stramenopiles</taxon>
        <taxon>Ochrophyta</taxon>
        <taxon>Bacillariophyta</taxon>
        <taxon>Coscinodiscophyceae</taxon>
        <taxon>Thalassiosirophycidae</taxon>
        <taxon>Stephanodiscales</taxon>
        <taxon>Stephanodiscaceae</taxon>
        <taxon>Cyclostephanos</taxon>
    </lineage>
</organism>
<evidence type="ECO:0000256" key="1">
    <source>
        <dbReference type="ARBA" id="ARBA00001946"/>
    </source>
</evidence>
<evidence type="ECO:0000256" key="3">
    <source>
        <dbReference type="ARBA" id="ARBA00005179"/>
    </source>
</evidence>
<dbReference type="HAMAP" id="MF_01635">
    <property type="entry name" value="UbiA"/>
    <property type="match status" value="1"/>
</dbReference>
<evidence type="ECO:0000256" key="7">
    <source>
        <dbReference type="ARBA" id="ARBA00022989"/>
    </source>
</evidence>
<evidence type="ECO:0000256" key="8">
    <source>
        <dbReference type="ARBA" id="ARBA00023136"/>
    </source>
</evidence>
<comment type="caution">
    <text evidence="11">The sequence shown here is derived from an EMBL/GenBank/DDBJ whole genome shotgun (WGS) entry which is preliminary data.</text>
</comment>
<feature type="region of interest" description="Disordered" evidence="10">
    <location>
        <begin position="121"/>
        <end position="168"/>
    </location>
</feature>
<dbReference type="GO" id="GO:0008412">
    <property type="term" value="F:4-hydroxybenzoate polyprenyltransferase activity"/>
    <property type="evidence" value="ECO:0007669"/>
    <property type="project" value="UniProtKB-EC"/>
</dbReference>
<dbReference type="InterPro" id="IPR030470">
    <property type="entry name" value="UbiA_prenylTrfase_CS"/>
</dbReference>
<dbReference type="InterPro" id="IPR006370">
    <property type="entry name" value="HB_polyprenyltransferase-like"/>
</dbReference>
<dbReference type="Gene3D" id="1.10.357.140">
    <property type="entry name" value="UbiA prenyltransferase"/>
    <property type="match status" value="1"/>
</dbReference>
<comment type="catalytic activity">
    <reaction evidence="9">
        <text>an all-trans-polyprenyl diphosphate + 4-hydroxybenzoate = a 4-hydroxy-3-(all-trans-polyprenyl)benzoate + diphosphate</text>
        <dbReference type="Rhea" id="RHEA:44504"/>
        <dbReference type="Rhea" id="RHEA-COMP:9514"/>
        <dbReference type="Rhea" id="RHEA-COMP:9564"/>
        <dbReference type="ChEBI" id="CHEBI:17879"/>
        <dbReference type="ChEBI" id="CHEBI:33019"/>
        <dbReference type="ChEBI" id="CHEBI:58914"/>
        <dbReference type="ChEBI" id="CHEBI:78396"/>
        <dbReference type="EC" id="2.5.1.39"/>
    </reaction>
</comment>
<dbReference type="GO" id="GO:0008299">
    <property type="term" value="P:isoprenoid biosynthetic process"/>
    <property type="evidence" value="ECO:0007669"/>
    <property type="project" value="UniProtKB-UniRule"/>
</dbReference>
<protein>
    <recommendedName>
        <fullName evidence="9">4-hydroxybenzoate polyprenyltransferase, mitochondrial</fullName>
        <shortName evidence="9">4-HB polyprenyltransferase</shortName>
        <ecNumber evidence="9">2.5.1.39</ecNumber>
    </recommendedName>
    <alternativeName>
        <fullName evidence="9">Para-hydroxybenzoate--polyprenyltransferase</fullName>
        <shortName evidence="9">PHB:PPT</shortName>
        <shortName evidence="9">PHB:polyprenyltransferase</shortName>
    </alternativeName>
</protein>
<keyword evidence="8 9" id="KW-0472">Membrane</keyword>
<comment type="cofactor">
    <cofactor evidence="1 9">
        <name>Mg(2+)</name>
        <dbReference type="ChEBI" id="CHEBI:18420"/>
    </cofactor>
</comment>
<keyword evidence="7 9" id="KW-1133">Transmembrane helix</keyword>
<dbReference type="PROSITE" id="PS00943">
    <property type="entry name" value="UBIA"/>
    <property type="match status" value="1"/>
</dbReference>
<dbReference type="FunFam" id="1.10.357.140:FF:000008">
    <property type="entry name" value="4-hydroxybenzoate octaprenyltransferase"/>
    <property type="match status" value="1"/>
</dbReference>
<comment type="pathway">
    <text evidence="3">Secondary metabolite biosynthesis.</text>
</comment>
<dbReference type="InterPro" id="IPR044878">
    <property type="entry name" value="UbiA_sf"/>
</dbReference>
<keyword evidence="9" id="KW-0414">Isoprene biosynthesis</keyword>
<dbReference type="Pfam" id="PF01040">
    <property type="entry name" value="UbiA"/>
    <property type="match status" value="1"/>
</dbReference>
<dbReference type="InterPro" id="IPR000537">
    <property type="entry name" value="UbiA_prenyltransferase"/>
</dbReference>
<keyword evidence="5 9" id="KW-0808">Transferase</keyword>
<keyword evidence="12" id="KW-1185">Reference proteome</keyword>
<evidence type="ECO:0000256" key="6">
    <source>
        <dbReference type="ARBA" id="ARBA00022692"/>
    </source>
</evidence>
<comment type="subcellular location">
    <subcellularLocation>
        <location evidence="2">Membrane</location>
        <topology evidence="2">Multi-pass membrane protein</topology>
    </subcellularLocation>
    <subcellularLocation>
        <location evidence="9">Mitochondrion inner membrane</location>
        <topology evidence="9">Multi-pass membrane protein</topology>
        <orientation evidence="9">Matrix side</orientation>
    </subcellularLocation>
</comment>
<dbReference type="Gene3D" id="1.20.120.1780">
    <property type="entry name" value="UbiA prenyltransferase"/>
    <property type="match status" value="1"/>
</dbReference>
<dbReference type="EC" id="2.5.1.39" evidence="9"/>
<comment type="function">
    <text evidence="9">Catalyzes the prenylation of para-hydroxybenzoate (PHB) with an all-trans polyprenyl group. Mediates the second step in the final reaction sequence of coenzyme Q (CoQ) biosynthesis, which is the condensation of the polyisoprenoid side chain with PHB, generating the first membrane-bound Q intermediate.</text>
</comment>
<feature type="region of interest" description="Disordered" evidence="10">
    <location>
        <begin position="83"/>
        <end position="103"/>
    </location>
</feature>
<keyword evidence="9" id="KW-0999">Mitochondrion inner membrane</keyword>
<evidence type="ECO:0000256" key="5">
    <source>
        <dbReference type="ARBA" id="ARBA00022679"/>
    </source>
</evidence>